<proteinExistence type="predicted"/>
<dbReference type="InterPro" id="IPR027417">
    <property type="entry name" value="P-loop_NTPase"/>
</dbReference>
<reference evidence="2 3" key="1">
    <citation type="submission" date="2020-02" db="EMBL/GenBank/DDBJ databases">
        <title>Ideonella bacterium strain TBM-1.</title>
        <authorList>
            <person name="Chen W.-M."/>
        </authorList>
    </citation>
    <scope>NUCLEOTIDE SEQUENCE [LARGE SCALE GENOMIC DNA]</scope>
    <source>
        <strain evidence="2 3">TBM-1</strain>
    </source>
</reference>
<dbReference type="Gene3D" id="3.40.50.300">
    <property type="entry name" value="P-loop containing nucleotide triphosphate hydrolases"/>
    <property type="match status" value="1"/>
</dbReference>
<evidence type="ECO:0000259" key="1">
    <source>
        <dbReference type="Pfam" id="PF01656"/>
    </source>
</evidence>
<comment type="caution">
    <text evidence="2">The sequence shown here is derived from an EMBL/GenBank/DDBJ whole genome shotgun (WGS) entry which is preliminary data.</text>
</comment>
<dbReference type="InterPro" id="IPR050678">
    <property type="entry name" value="DNA_Partitioning_ATPase"/>
</dbReference>
<dbReference type="PANTHER" id="PTHR13696">
    <property type="entry name" value="P-LOOP CONTAINING NUCLEOSIDE TRIPHOSPHATE HYDROLASE"/>
    <property type="match status" value="1"/>
</dbReference>
<dbReference type="AlphaFoldDB" id="A0A7C9TN19"/>
<protein>
    <submittedName>
        <fullName evidence="2">ParA family protein</fullName>
    </submittedName>
</protein>
<dbReference type="RefSeq" id="WP_163459457.1">
    <property type="nucleotide sequence ID" value="NZ_JAAGOH010000035.1"/>
</dbReference>
<gene>
    <name evidence="2" type="ORF">G3A44_19720</name>
</gene>
<dbReference type="SUPFAM" id="SSF52540">
    <property type="entry name" value="P-loop containing nucleoside triphosphate hydrolases"/>
    <property type="match status" value="1"/>
</dbReference>
<dbReference type="CDD" id="cd02042">
    <property type="entry name" value="ParAB_family"/>
    <property type="match status" value="1"/>
</dbReference>
<feature type="domain" description="CobQ/CobB/MinD/ParA nucleotide binding" evidence="1">
    <location>
        <begin position="4"/>
        <end position="92"/>
    </location>
</feature>
<dbReference type="PANTHER" id="PTHR13696:SF96">
    <property type="entry name" value="COBQ_COBB_MIND_PARA NUCLEOTIDE BINDING DOMAIN-CONTAINING PROTEIN"/>
    <property type="match status" value="1"/>
</dbReference>
<evidence type="ECO:0000313" key="2">
    <source>
        <dbReference type="EMBL" id="NDY93423.1"/>
    </source>
</evidence>
<dbReference type="EMBL" id="JAAGOH010000035">
    <property type="protein sequence ID" value="NDY93423.1"/>
    <property type="molecule type" value="Genomic_DNA"/>
</dbReference>
<accession>A0A7C9TN19</accession>
<sequence>MFVIAVVNRKGGCGKSTLATHLAVHLSTLPQASVQLCDLDPQQSATAWMRRRESAGHARPRQLRCVSHSARQFSRPQGGASHLVLDTPAGLDALELARIVMAADLVVVPVRDALFDRLAAEDTVAELRRLPRVAQQRCRLAALEVGEDNDDADDAAPPAGLAGWAQDQGLPWLGGLRHHRRLGRLADQGLCLLDEAAPAALASPRDRQDCAALLQRLLQDLPVPADDAPAPPVRPLRPAALPTRASAPLPTLHRTPAAPHPAAPLAMAAVAEPVIPARLLRQTPALNPAGALRQLVCPAGLPTPDIA</sequence>
<dbReference type="Proteomes" id="UP000484255">
    <property type="component" value="Unassembled WGS sequence"/>
</dbReference>
<organism evidence="2 3">
    <name type="scientific">Ideonella livida</name>
    <dbReference type="NCBI Taxonomy" id="2707176"/>
    <lineage>
        <taxon>Bacteria</taxon>
        <taxon>Pseudomonadati</taxon>
        <taxon>Pseudomonadota</taxon>
        <taxon>Betaproteobacteria</taxon>
        <taxon>Burkholderiales</taxon>
        <taxon>Sphaerotilaceae</taxon>
        <taxon>Ideonella</taxon>
    </lineage>
</organism>
<name>A0A7C9TN19_9BURK</name>
<dbReference type="InterPro" id="IPR002586">
    <property type="entry name" value="CobQ/CobB/MinD/ParA_Nub-bd_dom"/>
</dbReference>
<evidence type="ECO:0000313" key="3">
    <source>
        <dbReference type="Proteomes" id="UP000484255"/>
    </source>
</evidence>
<dbReference type="Pfam" id="PF01656">
    <property type="entry name" value="CbiA"/>
    <property type="match status" value="1"/>
</dbReference>
<keyword evidence="3" id="KW-1185">Reference proteome</keyword>